<feature type="domain" description="AMP-binding enzyme C-terminal" evidence="4">
    <location>
        <begin position="299"/>
        <end position="373"/>
    </location>
</feature>
<dbReference type="Gene3D" id="3.40.50.12780">
    <property type="entry name" value="N-terminal domain of ligase-like"/>
    <property type="match status" value="1"/>
</dbReference>
<evidence type="ECO:0000313" key="5">
    <source>
        <dbReference type="EMBL" id="BAV00022.1"/>
    </source>
</evidence>
<evidence type="ECO:0000256" key="2">
    <source>
        <dbReference type="ARBA" id="ARBA00022598"/>
    </source>
</evidence>
<dbReference type="InterPro" id="IPR025110">
    <property type="entry name" value="AMP-bd_C"/>
</dbReference>
<name>A0A173LZR4_9MICO</name>
<dbReference type="AlphaFoldDB" id="A0A173LZR4"/>
<dbReference type="KEGG" id="amin:AUMI_114790"/>
<evidence type="ECO:0000259" key="4">
    <source>
        <dbReference type="Pfam" id="PF13193"/>
    </source>
</evidence>
<gene>
    <name evidence="5" type="ORF">AUMI_114790</name>
</gene>
<dbReference type="Proteomes" id="UP000243847">
    <property type="component" value="Chromosome sequence1"/>
</dbReference>
<dbReference type="RefSeq" id="WP_096383113.1">
    <property type="nucleotide sequence ID" value="NZ_AP017457.1"/>
</dbReference>
<sequence length="387" mass="40654">MTEIVLCDATAPEQVQEHLARALAGSGPAVLVRDPRASRLVAANEETITQAPDGTALLIQTSGTSGQPKTVALSAAALQASAHAAHERLGGPGQWLLALPLTYIAGVSVLVRSQYSGTDPVFMPAGPFDARAFLDAIEQMTGQRRYTALVPVQLSRILDEIDEHPERVETARSLSAILIGGQALESDLRERAEQAGLNIVTTYGSSETAGGCVYDGVPLPGVTIEIDSDTGEILIAAPQLATEYVGNPERTAHVFLNRNGTRWYRTGDAGSFVDGTLTVLGRLDRVITSGGLKIDLDAVEAVVTGIQGCYSAVVVHIPDSEWGLRPAVVIPGDPDAGEISATVYDAIVAKLGRVAAPKVVCFIPEVPRLSSGKPDMVALSEYASAQK</sequence>
<proteinExistence type="inferred from homology"/>
<dbReference type="Pfam" id="PF00501">
    <property type="entry name" value="AMP-binding"/>
    <property type="match status" value="1"/>
</dbReference>
<dbReference type="InterPro" id="IPR045851">
    <property type="entry name" value="AMP-bd_C_sf"/>
</dbReference>
<dbReference type="InterPro" id="IPR042099">
    <property type="entry name" value="ANL_N_sf"/>
</dbReference>
<dbReference type="GO" id="GO:0006631">
    <property type="term" value="P:fatty acid metabolic process"/>
    <property type="evidence" value="ECO:0007669"/>
    <property type="project" value="TreeGrafter"/>
</dbReference>
<protein>
    <submittedName>
        <fullName evidence="5">Acyl-CoA synthetase (AMP-forming)/AMP-acid ligase II</fullName>
    </submittedName>
</protein>
<dbReference type="Gene3D" id="3.30.300.30">
    <property type="match status" value="1"/>
</dbReference>
<organism evidence="5 6">
    <name type="scientific">Aurantimicrobium minutum</name>
    <dbReference type="NCBI Taxonomy" id="708131"/>
    <lineage>
        <taxon>Bacteria</taxon>
        <taxon>Bacillati</taxon>
        <taxon>Actinomycetota</taxon>
        <taxon>Actinomycetes</taxon>
        <taxon>Micrococcales</taxon>
        <taxon>Microbacteriaceae</taxon>
        <taxon>Aurantimicrobium</taxon>
    </lineage>
</organism>
<dbReference type="PANTHER" id="PTHR43201">
    <property type="entry name" value="ACYL-COA SYNTHETASE"/>
    <property type="match status" value="1"/>
</dbReference>
<evidence type="ECO:0000313" key="6">
    <source>
        <dbReference type="Proteomes" id="UP000243847"/>
    </source>
</evidence>
<dbReference type="GeneID" id="80452673"/>
<accession>A0A173LZR4</accession>
<evidence type="ECO:0000259" key="3">
    <source>
        <dbReference type="Pfam" id="PF00501"/>
    </source>
</evidence>
<comment type="similarity">
    <text evidence="1">Belongs to the ATP-dependent AMP-binding enzyme family.</text>
</comment>
<evidence type="ECO:0000256" key="1">
    <source>
        <dbReference type="ARBA" id="ARBA00006432"/>
    </source>
</evidence>
<dbReference type="Pfam" id="PF13193">
    <property type="entry name" value="AMP-binding_C"/>
    <property type="match status" value="1"/>
</dbReference>
<dbReference type="EMBL" id="AP017457">
    <property type="protein sequence ID" value="BAV00022.1"/>
    <property type="molecule type" value="Genomic_DNA"/>
</dbReference>
<reference evidence="5 6" key="1">
    <citation type="journal article" date="2016" name="Genome Announc.">
        <title>Complete Genome Sequence of Aurantimicrobium minutum Type Strain KNCT, a Planktonic Ultramicrobacterium Isolated from River Water.</title>
        <authorList>
            <person name="Nakai R."/>
            <person name="Fujisawa T."/>
            <person name="Nakamura Y."/>
            <person name="Nishide H."/>
            <person name="Uchiyama I."/>
            <person name="Baba T."/>
            <person name="Toyoda A."/>
            <person name="Fujiyama A."/>
            <person name="Naganuma T."/>
            <person name="Niki H."/>
        </authorList>
    </citation>
    <scope>NUCLEOTIDE SEQUENCE [LARGE SCALE GENOMIC DNA]</scope>
    <source>
        <strain evidence="5 6">KNC</strain>
    </source>
</reference>
<feature type="domain" description="AMP-dependent synthetase/ligase" evidence="3">
    <location>
        <begin position="44"/>
        <end position="244"/>
    </location>
</feature>
<dbReference type="InterPro" id="IPR000873">
    <property type="entry name" value="AMP-dep_synth/lig_dom"/>
</dbReference>
<dbReference type="PROSITE" id="PS00455">
    <property type="entry name" value="AMP_BINDING"/>
    <property type="match status" value="1"/>
</dbReference>
<dbReference type="SUPFAM" id="SSF56801">
    <property type="entry name" value="Acetyl-CoA synthetase-like"/>
    <property type="match status" value="1"/>
</dbReference>
<dbReference type="OrthoDB" id="9803968at2"/>
<dbReference type="PANTHER" id="PTHR43201:SF5">
    <property type="entry name" value="MEDIUM-CHAIN ACYL-COA LIGASE ACSF2, MITOCHONDRIAL"/>
    <property type="match status" value="1"/>
</dbReference>
<keyword evidence="2 5" id="KW-0436">Ligase</keyword>
<dbReference type="InterPro" id="IPR020845">
    <property type="entry name" value="AMP-binding_CS"/>
</dbReference>
<dbReference type="GO" id="GO:0031956">
    <property type="term" value="F:medium-chain fatty acid-CoA ligase activity"/>
    <property type="evidence" value="ECO:0007669"/>
    <property type="project" value="TreeGrafter"/>
</dbReference>